<dbReference type="PROSITE" id="PS51085">
    <property type="entry name" value="2FE2S_FER_2"/>
    <property type="match status" value="1"/>
</dbReference>
<dbReference type="Gene3D" id="1.10.150.120">
    <property type="entry name" value="[2Fe-2S]-binding domain"/>
    <property type="match status" value="1"/>
</dbReference>
<keyword evidence="3" id="KW-0560">Oxidoreductase</keyword>
<feature type="domain" description="2Fe-2S ferredoxin-type" evidence="7">
    <location>
        <begin position="1"/>
        <end position="76"/>
    </location>
</feature>
<evidence type="ECO:0000256" key="4">
    <source>
        <dbReference type="ARBA" id="ARBA00023004"/>
    </source>
</evidence>
<dbReference type="InterPro" id="IPR036010">
    <property type="entry name" value="2Fe-2S_ferredoxin-like_sf"/>
</dbReference>
<dbReference type="STRING" id="1799789.AX660_03750"/>
<dbReference type="RefSeq" id="WP_068382440.1">
    <property type="nucleotide sequence ID" value="NZ_LSNE01000020.1"/>
</dbReference>
<dbReference type="InterPro" id="IPR006058">
    <property type="entry name" value="2Fe2S_fd_BS"/>
</dbReference>
<dbReference type="CDD" id="cd00207">
    <property type="entry name" value="fer2"/>
    <property type="match status" value="1"/>
</dbReference>
<keyword evidence="2" id="KW-0479">Metal-binding</keyword>
<dbReference type="EMBL" id="LSNE01000020">
    <property type="protein sequence ID" value="KXI26888.1"/>
    <property type="molecule type" value="Genomic_DNA"/>
</dbReference>
<dbReference type="Pfam" id="PF01799">
    <property type="entry name" value="Fer2_2"/>
    <property type="match status" value="1"/>
</dbReference>
<keyword evidence="5" id="KW-0411">Iron-sulfur</keyword>
<dbReference type="GO" id="GO:0051537">
    <property type="term" value="F:2 iron, 2 sulfur cluster binding"/>
    <property type="evidence" value="ECO:0007669"/>
    <property type="project" value="UniProtKB-KW"/>
</dbReference>
<dbReference type="PROSITE" id="PS00197">
    <property type="entry name" value="2FE2S_FER_1"/>
    <property type="match status" value="1"/>
</dbReference>
<organism evidence="8 9">
    <name type="scientific">Paraglaciecola hydrolytica</name>
    <dbReference type="NCBI Taxonomy" id="1799789"/>
    <lineage>
        <taxon>Bacteria</taxon>
        <taxon>Pseudomonadati</taxon>
        <taxon>Pseudomonadota</taxon>
        <taxon>Gammaproteobacteria</taxon>
        <taxon>Alteromonadales</taxon>
        <taxon>Alteromonadaceae</taxon>
        <taxon>Paraglaciecola</taxon>
    </lineage>
</organism>
<dbReference type="AlphaFoldDB" id="A0A148KKV9"/>
<dbReference type="GO" id="GO:0016491">
    <property type="term" value="F:oxidoreductase activity"/>
    <property type="evidence" value="ECO:0007669"/>
    <property type="project" value="UniProtKB-KW"/>
</dbReference>
<dbReference type="InterPro" id="IPR001041">
    <property type="entry name" value="2Fe-2S_ferredoxin-type"/>
</dbReference>
<evidence type="ECO:0000259" key="7">
    <source>
        <dbReference type="PROSITE" id="PS51085"/>
    </source>
</evidence>
<dbReference type="PANTHER" id="PTHR44379">
    <property type="entry name" value="OXIDOREDUCTASE WITH IRON-SULFUR SUBUNIT"/>
    <property type="match status" value="1"/>
</dbReference>
<dbReference type="InterPro" id="IPR012675">
    <property type="entry name" value="Beta-grasp_dom_sf"/>
</dbReference>
<keyword evidence="6" id="KW-0830">Ubiquinone</keyword>
<dbReference type="OrthoDB" id="9775084at2"/>
<dbReference type="GO" id="GO:0046872">
    <property type="term" value="F:metal ion binding"/>
    <property type="evidence" value="ECO:0007669"/>
    <property type="project" value="UniProtKB-KW"/>
</dbReference>
<dbReference type="InterPro" id="IPR036884">
    <property type="entry name" value="2Fe-2S-bd_dom_sf"/>
</dbReference>
<proteinExistence type="predicted"/>
<evidence type="ECO:0000256" key="5">
    <source>
        <dbReference type="ARBA" id="ARBA00023014"/>
    </source>
</evidence>
<evidence type="ECO:0000313" key="9">
    <source>
        <dbReference type="Proteomes" id="UP000070299"/>
    </source>
</evidence>
<reference evidence="9" key="1">
    <citation type="submission" date="2016-02" db="EMBL/GenBank/DDBJ databases">
        <authorList>
            <person name="Schultz-Johansen M."/>
            <person name="Glaring M.A."/>
            <person name="Bech P.K."/>
            <person name="Stougaard P."/>
        </authorList>
    </citation>
    <scope>NUCLEOTIDE SEQUENCE [LARGE SCALE GENOMIC DNA]</scope>
    <source>
        <strain evidence="9">S66</strain>
    </source>
</reference>
<dbReference type="SUPFAM" id="SSF47741">
    <property type="entry name" value="CO dehydrogenase ISP C-domain like"/>
    <property type="match status" value="1"/>
</dbReference>
<evidence type="ECO:0000256" key="1">
    <source>
        <dbReference type="ARBA" id="ARBA00022714"/>
    </source>
</evidence>
<dbReference type="Pfam" id="PF00111">
    <property type="entry name" value="Fer2"/>
    <property type="match status" value="1"/>
</dbReference>
<name>A0A148KKV9_9ALTE</name>
<comment type="caution">
    <text evidence="8">The sequence shown here is derived from an EMBL/GenBank/DDBJ whole genome shotgun (WGS) entry which is preliminary data.</text>
</comment>
<dbReference type="Proteomes" id="UP000070299">
    <property type="component" value="Unassembled WGS sequence"/>
</dbReference>
<keyword evidence="1" id="KW-0001">2Fe-2S</keyword>
<dbReference type="SUPFAM" id="SSF54292">
    <property type="entry name" value="2Fe-2S ferredoxin-like"/>
    <property type="match status" value="1"/>
</dbReference>
<dbReference type="PANTHER" id="PTHR44379:SF2">
    <property type="entry name" value="BLR6218 PROTEIN"/>
    <property type="match status" value="1"/>
</dbReference>
<keyword evidence="4" id="KW-0408">Iron</keyword>
<gene>
    <name evidence="8" type="ORF">AX660_03750</name>
</gene>
<sequence length="168" mass="18046">MIKFTLNGKAMNSDADEDTSLLWVIRDEFGLKGTKFGCGIAMCGACTVHVNGSPVRSCSLPLSAVANADIRTIEGLENQHPLQQAWIEHQVPQCGYCQSGQIMQAAGLLATNANPSEQEIINHMSGNLCRCMSYARIKSAIKDVASQSDSVVQVYNPKADNLTVQGVS</sequence>
<evidence type="ECO:0000256" key="6">
    <source>
        <dbReference type="ARBA" id="ARBA00023075"/>
    </source>
</evidence>
<evidence type="ECO:0000256" key="2">
    <source>
        <dbReference type="ARBA" id="ARBA00022723"/>
    </source>
</evidence>
<dbReference type="Gene3D" id="3.10.20.30">
    <property type="match status" value="1"/>
</dbReference>
<evidence type="ECO:0000313" key="8">
    <source>
        <dbReference type="EMBL" id="KXI26888.1"/>
    </source>
</evidence>
<protein>
    <submittedName>
        <fullName evidence="8">(2Fe-2S)-binding protein</fullName>
    </submittedName>
</protein>
<keyword evidence="9" id="KW-1185">Reference proteome</keyword>
<dbReference type="InterPro" id="IPR002888">
    <property type="entry name" value="2Fe-2S-bd"/>
</dbReference>
<evidence type="ECO:0000256" key="3">
    <source>
        <dbReference type="ARBA" id="ARBA00023002"/>
    </source>
</evidence>
<accession>A0A148KKV9</accession>
<dbReference type="InterPro" id="IPR051452">
    <property type="entry name" value="Diverse_Oxidoreductases"/>
</dbReference>